<dbReference type="GeneID" id="18936967"/>
<evidence type="ECO:0000313" key="2">
    <source>
        <dbReference type="EMBL" id="EGF99348.1"/>
    </source>
</evidence>
<feature type="compositionally biased region" description="Basic residues" evidence="1">
    <location>
        <begin position="1"/>
        <end position="12"/>
    </location>
</feature>
<accession>F4S7M7</accession>
<reference evidence="3" key="1">
    <citation type="journal article" date="2011" name="Proc. Natl. Acad. Sci. U.S.A.">
        <title>Obligate biotrophy features unraveled by the genomic analysis of rust fungi.</title>
        <authorList>
            <person name="Duplessis S."/>
            <person name="Cuomo C.A."/>
            <person name="Lin Y.-C."/>
            <person name="Aerts A."/>
            <person name="Tisserant E."/>
            <person name="Veneault-Fourrey C."/>
            <person name="Joly D.L."/>
            <person name="Hacquard S."/>
            <person name="Amselem J."/>
            <person name="Cantarel B.L."/>
            <person name="Chiu R."/>
            <person name="Coutinho P.M."/>
            <person name="Feau N."/>
            <person name="Field M."/>
            <person name="Frey P."/>
            <person name="Gelhaye E."/>
            <person name="Goldberg J."/>
            <person name="Grabherr M.G."/>
            <person name="Kodira C.D."/>
            <person name="Kohler A."/>
            <person name="Kuees U."/>
            <person name="Lindquist E.A."/>
            <person name="Lucas S.M."/>
            <person name="Mago R."/>
            <person name="Mauceli E."/>
            <person name="Morin E."/>
            <person name="Murat C."/>
            <person name="Pangilinan J.L."/>
            <person name="Park R."/>
            <person name="Pearson M."/>
            <person name="Quesneville H."/>
            <person name="Rouhier N."/>
            <person name="Sakthikumar S."/>
            <person name="Salamov A.A."/>
            <person name="Schmutz J."/>
            <person name="Selles B."/>
            <person name="Shapiro H."/>
            <person name="Tanguay P."/>
            <person name="Tuskan G.A."/>
            <person name="Henrissat B."/>
            <person name="Van de Peer Y."/>
            <person name="Rouze P."/>
            <person name="Ellis J.G."/>
            <person name="Dodds P.N."/>
            <person name="Schein J.E."/>
            <person name="Zhong S."/>
            <person name="Hamelin R.C."/>
            <person name="Grigoriev I.V."/>
            <person name="Szabo L.J."/>
            <person name="Martin F."/>
        </authorList>
    </citation>
    <scope>NUCLEOTIDE SEQUENCE [LARGE SCALE GENOMIC DNA]</scope>
    <source>
        <strain evidence="3">98AG31 / pathotype 3-4-7</strain>
    </source>
</reference>
<sequence length="551" mass="62112">MSTTRTGRRKAVRFPAGTSSETSTKKLTITTTVKKQRALNVSDRPPNKKRRRNEDNDEDDDEDDINDEDYHDEDEDQNDSQIAALSEIEPTSHKMSSVQPNFSNYHELGVEWGQAYAEKTLTSLNLPKNNRPSTAGLFEAQALQSAYGTDKTMLCIIMKCSRKVLDEALLEGPLTREPNMYTNYQTYSNIATNTPMPPKGVSKGFKARNQIVGSTWSSYNPEEQEVFTPRLFERLCIATSEAFALTQTPLGITTSFRDEPKELTNGPSASPPASGIEPLSPQEYDKYGPIFERLVNSQKVAHDLHNGRLWRHSGKTKNRTMEQLMTKEVGKIVRQLHVLKNQFNLQFHILIARWTPDSPSSQALFQEEYMSCERWARSQQKTHLLERFTFESTKAPHHLRETSDGRKAPSPAAIRQAERRTELAKALNNLISPYLRDGYLGKGDAHPKCANLQEALPKKDFRGGIKLDIHRTPESCITDRMLAKGPSSLTNDEVEIWIEDINNKYYTIVKVNATEQKDTTSDKSESDTASTPLHLAEAEIMAELTGNSGSN</sequence>
<dbReference type="VEuPathDB" id="FungiDB:MELLADRAFT_94699"/>
<name>F4S7M7_MELLP</name>
<feature type="compositionally biased region" description="Acidic residues" evidence="1">
    <location>
        <begin position="55"/>
        <end position="78"/>
    </location>
</feature>
<dbReference type="RefSeq" id="XP_007417373.1">
    <property type="nucleotide sequence ID" value="XM_007417311.1"/>
</dbReference>
<dbReference type="InParanoid" id="F4S7M7"/>
<organism evidence="3">
    <name type="scientific">Melampsora larici-populina (strain 98AG31 / pathotype 3-4-7)</name>
    <name type="common">Poplar leaf rust fungus</name>
    <dbReference type="NCBI Taxonomy" id="747676"/>
    <lineage>
        <taxon>Eukaryota</taxon>
        <taxon>Fungi</taxon>
        <taxon>Dikarya</taxon>
        <taxon>Basidiomycota</taxon>
        <taxon>Pucciniomycotina</taxon>
        <taxon>Pucciniomycetes</taxon>
        <taxon>Pucciniales</taxon>
        <taxon>Melampsoraceae</taxon>
        <taxon>Melampsora</taxon>
    </lineage>
</organism>
<proteinExistence type="predicted"/>
<keyword evidence="3" id="KW-1185">Reference proteome</keyword>
<dbReference type="HOGENOM" id="CLU_026101_0_0_1"/>
<dbReference type="KEGG" id="mlr:MELLADRAFT_94699"/>
<feature type="compositionally biased region" description="Low complexity" evidence="1">
    <location>
        <begin position="18"/>
        <end position="33"/>
    </location>
</feature>
<feature type="region of interest" description="Disordered" evidence="1">
    <location>
        <begin position="516"/>
        <end position="535"/>
    </location>
</feature>
<dbReference type="AlphaFoldDB" id="F4S7M7"/>
<feature type="compositionally biased region" description="Basic and acidic residues" evidence="1">
    <location>
        <begin position="516"/>
        <end position="526"/>
    </location>
</feature>
<feature type="region of interest" description="Disordered" evidence="1">
    <location>
        <begin position="1"/>
        <end position="78"/>
    </location>
</feature>
<dbReference type="Proteomes" id="UP000001072">
    <property type="component" value="Unassembled WGS sequence"/>
</dbReference>
<feature type="region of interest" description="Disordered" evidence="1">
    <location>
        <begin position="256"/>
        <end position="279"/>
    </location>
</feature>
<evidence type="ECO:0000313" key="3">
    <source>
        <dbReference type="Proteomes" id="UP000001072"/>
    </source>
</evidence>
<evidence type="ECO:0000256" key="1">
    <source>
        <dbReference type="SAM" id="MobiDB-lite"/>
    </source>
</evidence>
<protein>
    <submittedName>
        <fullName evidence="2">Uncharacterized protein</fullName>
    </submittedName>
</protein>
<gene>
    <name evidence="2" type="ORF">MELLADRAFT_94699</name>
</gene>
<dbReference type="EMBL" id="GL883160">
    <property type="protein sequence ID" value="EGF99348.1"/>
    <property type="molecule type" value="Genomic_DNA"/>
</dbReference>
<dbReference type="STRING" id="747676.F4S7M7"/>